<feature type="region of interest" description="Disordered" evidence="1">
    <location>
        <begin position="1"/>
        <end position="230"/>
    </location>
</feature>
<comment type="caution">
    <text evidence="2">The sequence shown here is derived from an EMBL/GenBank/DDBJ whole genome shotgun (WGS) entry which is preliminary data.</text>
</comment>
<sequence length="486" mass="50773">MSESETPDSKPSVGANPGPGVPTEPRPESEEDTLPMRISEPPAVAGPVAPGDAKPKPSLFNSGWEGLLGPKPASPTFSPPGLASSKPVEPVSPPSFVAPTDKPRTSEGGTVVSGEFGGSPAAAASGEHPRPALASAEQADDADAPADDEPADDDNSAQADDDDDAQADDDDTRADDDDDGAQADDDSQDDDDDDDDAQADDDARVSEIVTRRAANEAPPAASSPDQPRGRASSLLWIAAIAAAIVLAVVLIDPSGSSEQAGNGLSTRPNKPSDATPTQRVDKPKPRPPEVKTHAADPKLAALREQQAAEAAAAAAAAEGDGDPDAGEPKAPGSEATERVDPRRIPPGTPEENAKAFAKLPVSVQDGPPIGEIGLNGIHIDEIEMAAGRENTECDDPTRTFSTTGTEFVNVCIRVVHTRALDTLRVIWEQDGTVTRRGKVRIPENLHAYKTRAYLQVRPEYVGSWRVRIVPEGEEDTDLAVAEFSIE</sequence>
<evidence type="ECO:0000313" key="3">
    <source>
        <dbReference type="Proteomes" id="UP000238823"/>
    </source>
</evidence>
<dbReference type="AlphaFoldDB" id="A0A2S9YM48"/>
<dbReference type="RefSeq" id="WP_106091145.1">
    <property type="nucleotide sequence ID" value="NZ_PVNL01000083.1"/>
</dbReference>
<dbReference type="OrthoDB" id="9854391at2"/>
<feature type="compositionally biased region" description="Low complexity" evidence="1">
    <location>
        <begin position="84"/>
        <end position="99"/>
    </location>
</feature>
<feature type="compositionally biased region" description="Basic and acidic residues" evidence="1">
    <location>
        <begin position="279"/>
        <end position="296"/>
    </location>
</feature>
<accession>A0A2S9YM48</accession>
<feature type="compositionally biased region" description="Acidic residues" evidence="1">
    <location>
        <begin position="138"/>
        <end position="200"/>
    </location>
</feature>
<feature type="compositionally biased region" description="Basic and acidic residues" evidence="1">
    <location>
        <begin position="201"/>
        <end position="214"/>
    </location>
</feature>
<dbReference type="EMBL" id="PVNL01000083">
    <property type="protein sequence ID" value="PRQ06169.1"/>
    <property type="molecule type" value="Genomic_DNA"/>
</dbReference>
<reference evidence="2 3" key="1">
    <citation type="submission" date="2018-03" db="EMBL/GenBank/DDBJ databases">
        <title>Draft Genome Sequences of the Obligatory Marine Myxobacteria Enhygromyxa salina SWB007.</title>
        <authorList>
            <person name="Poehlein A."/>
            <person name="Moghaddam J.A."/>
            <person name="Harms H."/>
            <person name="Alanjari M."/>
            <person name="Koenig G.M."/>
            <person name="Daniel R."/>
            <person name="Schaeberle T.F."/>
        </authorList>
    </citation>
    <scope>NUCLEOTIDE SEQUENCE [LARGE SCALE GENOMIC DNA]</scope>
    <source>
        <strain evidence="2 3">SWB007</strain>
    </source>
</reference>
<dbReference type="Proteomes" id="UP000238823">
    <property type="component" value="Unassembled WGS sequence"/>
</dbReference>
<protein>
    <submittedName>
        <fullName evidence="2">Uncharacterized protein</fullName>
    </submittedName>
</protein>
<evidence type="ECO:0000256" key="1">
    <source>
        <dbReference type="SAM" id="MobiDB-lite"/>
    </source>
</evidence>
<feature type="compositionally biased region" description="Polar residues" evidence="1">
    <location>
        <begin position="254"/>
        <end position="278"/>
    </location>
</feature>
<gene>
    <name evidence="2" type="ORF">ENSA7_42030</name>
</gene>
<evidence type="ECO:0000313" key="2">
    <source>
        <dbReference type="EMBL" id="PRQ06169.1"/>
    </source>
</evidence>
<name>A0A2S9YM48_9BACT</name>
<organism evidence="2 3">
    <name type="scientific">Enhygromyxa salina</name>
    <dbReference type="NCBI Taxonomy" id="215803"/>
    <lineage>
        <taxon>Bacteria</taxon>
        <taxon>Pseudomonadati</taxon>
        <taxon>Myxococcota</taxon>
        <taxon>Polyangia</taxon>
        <taxon>Nannocystales</taxon>
        <taxon>Nannocystaceae</taxon>
        <taxon>Enhygromyxa</taxon>
    </lineage>
</organism>
<feature type="compositionally biased region" description="Low complexity" evidence="1">
    <location>
        <begin position="41"/>
        <end position="52"/>
    </location>
</feature>
<proteinExistence type="predicted"/>
<feature type="compositionally biased region" description="Low complexity" evidence="1">
    <location>
        <begin position="307"/>
        <end position="318"/>
    </location>
</feature>
<feature type="region of interest" description="Disordered" evidence="1">
    <location>
        <begin position="254"/>
        <end position="351"/>
    </location>
</feature>